<dbReference type="AlphaFoldDB" id="A0A645CWK9"/>
<organism evidence="1">
    <name type="scientific">bioreactor metagenome</name>
    <dbReference type="NCBI Taxonomy" id="1076179"/>
    <lineage>
        <taxon>unclassified sequences</taxon>
        <taxon>metagenomes</taxon>
        <taxon>ecological metagenomes</taxon>
    </lineage>
</organism>
<accession>A0A645CWK9</accession>
<protein>
    <submittedName>
        <fullName evidence="1">Uncharacterized protein</fullName>
    </submittedName>
</protein>
<proteinExistence type="predicted"/>
<gene>
    <name evidence="1" type="ORF">SDC9_128569</name>
</gene>
<name>A0A645CWK9_9ZZZZ</name>
<dbReference type="EMBL" id="VSSQ01030841">
    <property type="protein sequence ID" value="MPM81516.1"/>
    <property type="molecule type" value="Genomic_DNA"/>
</dbReference>
<comment type="caution">
    <text evidence="1">The sequence shown here is derived from an EMBL/GenBank/DDBJ whole genome shotgun (WGS) entry which is preliminary data.</text>
</comment>
<evidence type="ECO:0000313" key="1">
    <source>
        <dbReference type="EMBL" id="MPM81516.1"/>
    </source>
</evidence>
<sequence length="170" mass="20042">MPELITVTLCPVIRRVFFSRYGLDLLGSSRIHPFFRQDLVISPFTFLQVEQPQFRHIFRLNAQPPSADVYSLRVHFPIGIFNAQRFKQAGLEVIDEFFTCRFLQDGRQHERSCRVIKENRSRLVLDRSGQKRFYPIVAKAHLLKFPGLSHGHFQQVVHIELREIRRDRVG</sequence>
<reference evidence="1" key="1">
    <citation type="submission" date="2019-08" db="EMBL/GenBank/DDBJ databases">
        <authorList>
            <person name="Kucharzyk K."/>
            <person name="Murdoch R.W."/>
            <person name="Higgins S."/>
            <person name="Loffler F."/>
        </authorList>
    </citation>
    <scope>NUCLEOTIDE SEQUENCE</scope>
</reference>